<organism evidence="7 8">
    <name type="scientific">Symbiodinium microadriaticum</name>
    <name type="common">Dinoflagellate</name>
    <name type="synonym">Zooxanthella microadriatica</name>
    <dbReference type="NCBI Taxonomy" id="2951"/>
    <lineage>
        <taxon>Eukaryota</taxon>
        <taxon>Sar</taxon>
        <taxon>Alveolata</taxon>
        <taxon>Dinophyceae</taxon>
        <taxon>Suessiales</taxon>
        <taxon>Symbiodiniaceae</taxon>
        <taxon>Symbiodinium</taxon>
    </lineage>
</organism>
<protein>
    <submittedName>
        <fullName evidence="7">Cytosolic carboxypeptidase 2</fullName>
    </submittedName>
</protein>
<feature type="transmembrane region" description="Helical" evidence="5">
    <location>
        <begin position="125"/>
        <end position="142"/>
    </location>
</feature>
<dbReference type="InterPro" id="IPR050821">
    <property type="entry name" value="Cytosolic_carboxypeptidase"/>
</dbReference>
<dbReference type="PANTHER" id="PTHR12756">
    <property type="entry name" value="CYTOSOLIC CARBOXYPEPTIDASE"/>
    <property type="match status" value="1"/>
</dbReference>
<feature type="compositionally biased region" description="Acidic residues" evidence="4">
    <location>
        <begin position="507"/>
        <end position="521"/>
    </location>
</feature>
<keyword evidence="5" id="KW-1133">Transmembrane helix</keyword>
<feature type="region of interest" description="Disordered" evidence="4">
    <location>
        <begin position="484"/>
        <end position="530"/>
    </location>
</feature>
<gene>
    <name evidence="7" type="primary">Agbl2</name>
    <name evidence="7" type="ORF">AK812_SmicGene33913</name>
</gene>
<name>A0A1Q9CQC3_SYMMI</name>
<dbReference type="InterPro" id="IPR000834">
    <property type="entry name" value="Peptidase_M14"/>
</dbReference>
<proteinExistence type="inferred from homology"/>
<reference evidence="7 8" key="1">
    <citation type="submission" date="2016-02" db="EMBL/GenBank/DDBJ databases">
        <title>Genome analysis of coral dinoflagellate symbionts highlights evolutionary adaptations to a symbiotic lifestyle.</title>
        <authorList>
            <person name="Aranda M."/>
            <person name="Li Y."/>
            <person name="Liew Y.J."/>
            <person name="Baumgarten S."/>
            <person name="Simakov O."/>
            <person name="Wilson M."/>
            <person name="Piel J."/>
            <person name="Ashoor H."/>
            <person name="Bougouffa S."/>
            <person name="Bajic V.B."/>
            <person name="Ryu T."/>
            <person name="Ravasi T."/>
            <person name="Bayer T."/>
            <person name="Micklem G."/>
            <person name="Kim H."/>
            <person name="Bhak J."/>
            <person name="Lajeunesse T.C."/>
            <person name="Voolstra C.R."/>
        </authorList>
    </citation>
    <scope>NUCLEOTIDE SEQUENCE [LARGE SCALE GENOMIC DNA]</scope>
    <source>
        <strain evidence="7 8">CCMP2467</strain>
    </source>
</reference>
<keyword evidence="7" id="KW-0645">Protease</keyword>
<comment type="cofactor">
    <cofactor evidence="1">
        <name>Zn(2+)</name>
        <dbReference type="ChEBI" id="CHEBI:29105"/>
    </cofactor>
</comment>
<dbReference type="Proteomes" id="UP000186817">
    <property type="component" value="Unassembled WGS sequence"/>
</dbReference>
<evidence type="ECO:0000256" key="3">
    <source>
        <dbReference type="PROSITE-ProRule" id="PRU01379"/>
    </source>
</evidence>
<evidence type="ECO:0000313" key="7">
    <source>
        <dbReference type="EMBL" id="OLP85129.1"/>
    </source>
</evidence>
<dbReference type="Pfam" id="PF00246">
    <property type="entry name" value="Peptidase_M14"/>
    <property type="match status" value="1"/>
</dbReference>
<dbReference type="Gene3D" id="3.40.630.10">
    <property type="entry name" value="Zn peptidases"/>
    <property type="match status" value="1"/>
</dbReference>
<comment type="caution">
    <text evidence="7">The sequence shown here is derived from an EMBL/GenBank/DDBJ whole genome shotgun (WGS) entry which is preliminary data.</text>
</comment>
<evidence type="ECO:0000256" key="2">
    <source>
        <dbReference type="ARBA" id="ARBA00005988"/>
    </source>
</evidence>
<dbReference type="PANTHER" id="PTHR12756:SF11">
    <property type="entry name" value="CYTOSOLIC CARBOXYPEPTIDASE 1"/>
    <property type="match status" value="1"/>
</dbReference>
<feature type="active site" description="Proton donor/acceptor" evidence="3">
    <location>
        <position position="444"/>
    </location>
</feature>
<evidence type="ECO:0000256" key="5">
    <source>
        <dbReference type="SAM" id="Phobius"/>
    </source>
</evidence>
<feature type="domain" description="Peptidase M14" evidence="6">
    <location>
        <begin position="230"/>
        <end position="479"/>
    </location>
</feature>
<feature type="transmembrane region" description="Helical" evidence="5">
    <location>
        <begin position="162"/>
        <end position="186"/>
    </location>
</feature>
<evidence type="ECO:0000313" key="8">
    <source>
        <dbReference type="Proteomes" id="UP000186817"/>
    </source>
</evidence>
<dbReference type="EMBL" id="LSRX01000994">
    <property type="protein sequence ID" value="OLP85129.1"/>
    <property type="molecule type" value="Genomic_DNA"/>
</dbReference>
<comment type="similarity">
    <text evidence="2 3">Belongs to the peptidase M14 family.</text>
</comment>
<keyword evidence="5" id="KW-0812">Transmembrane</keyword>
<evidence type="ECO:0000256" key="4">
    <source>
        <dbReference type="SAM" id="MobiDB-lite"/>
    </source>
</evidence>
<sequence>MRSDLRCFYILYGARYIQAAVTVLLEPKRKDFLEMMESWQKRRKLDFCREIPRLLKLRKLCKYTAEQLKMNMWQFVADRLFEFFAVLCSGSLQNITMTRLTITILIVTATSVTSDMIFIQSMMKTLIIIVINSIAWQIAAVTKRMNHASAHIESAAYFKHSFAATLCVILLYLLMVLQVYWFGLILKVAIRLLRGHGVEDIRSDDEDEEPGPPDASMSGPILLRLAQDECFLAYSVPYSYTDLLSDLARWPVEPEALALTAAGKEVLALRLGNQSAQHRVCIVARAHPGETHASWVMRGVMEFLMGDPEAQSCLAQLAWLLVPMLNPDGVMAGRTRTNLDAVDLNRHHHDDSAPETKGLKSALQAEAQEGELLAFIDIHSHSRRRGIFAIANASDGDRLVSLMASRTHLLDAAGTSRSEIRAQDAGVGRVAAASQGYKYSLTIESSLCARHVEVGGEHLLLQDLASVGRAICLAVADLLSSTDETANQAPPETAAKVPNSMFAEGVVDAEDHDEADEEAILEEERRPDSS</sequence>
<dbReference type="GO" id="GO:0006508">
    <property type="term" value="P:proteolysis"/>
    <property type="evidence" value="ECO:0007669"/>
    <property type="project" value="InterPro"/>
</dbReference>
<dbReference type="AlphaFoldDB" id="A0A1Q9CQC3"/>
<dbReference type="GO" id="GO:0008270">
    <property type="term" value="F:zinc ion binding"/>
    <property type="evidence" value="ECO:0007669"/>
    <property type="project" value="InterPro"/>
</dbReference>
<keyword evidence="7" id="KW-0121">Carboxypeptidase</keyword>
<evidence type="ECO:0000256" key="1">
    <source>
        <dbReference type="ARBA" id="ARBA00001947"/>
    </source>
</evidence>
<keyword evidence="8" id="KW-1185">Reference proteome</keyword>
<dbReference type="SUPFAM" id="SSF53187">
    <property type="entry name" value="Zn-dependent exopeptidases"/>
    <property type="match status" value="1"/>
</dbReference>
<keyword evidence="7" id="KW-0378">Hydrolase</keyword>
<keyword evidence="5" id="KW-0472">Membrane</keyword>
<dbReference type="PROSITE" id="PS52035">
    <property type="entry name" value="PEPTIDASE_M14"/>
    <property type="match status" value="1"/>
</dbReference>
<evidence type="ECO:0000259" key="6">
    <source>
        <dbReference type="PROSITE" id="PS52035"/>
    </source>
</evidence>
<dbReference type="OrthoDB" id="10253041at2759"/>
<accession>A0A1Q9CQC3</accession>
<dbReference type="GO" id="GO:0004181">
    <property type="term" value="F:metallocarboxypeptidase activity"/>
    <property type="evidence" value="ECO:0007669"/>
    <property type="project" value="InterPro"/>
</dbReference>